<proteinExistence type="predicted"/>
<evidence type="ECO:0000313" key="2">
    <source>
        <dbReference type="EMBL" id="EBU7984301.1"/>
    </source>
</evidence>
<comment type="caution">
    <text evidence="2">The sequence shown here is derived from an EMBL/GenBank/DDBJ whole genome shotgun (WGS) entry which is preliminary data.</text>
</comment>
<feature type="region of interest" description="Disordered" evidence="1">
    <location>
        <begin position="1"/>
        <end position="72"/>
    </location>
</feature>
<sequence length="72" mass="7617">MKSGETAGHGNGRLDVPNRTQAKRAGPKLEAGPKASAERSEGTMEARQGRNPEGGSMRSTTARPAMLNGQRR</sequence>
<evidence type="ECO:0000256" key="1">
    <source>
        <dbReference type="SAM" id="MobiDB-lite"/>
    </source>
</evidence>
<reference evidence="2" key="1">
    <citation type="submission" date="2018-05" db="EMBL/GenBank/DDBJ databases">
        <authorList>
            <person name="Ashton P.M."/>
            <person name="Dallman T."/>
            <person name="Nair S."/>
            <person name="De Pinna E."/>
            <person name="Peters T."/>
            <person name="Grant K."/>
        </authorList>
    </citation>
    <scope>NUCLEOTIDE SEQUENCE [LARGE SCALE GENOMIC DNA]</scope>
    <source>
        <strain evidence="2">250819</strain>
    </source>
</reference>
<feature type="compositionally biased region" description="Basic and acidic residues" evidence="1">
    <location>
        <begin position="36"/>
        <end position="50"/>
    </location>
</feature>
<dbReference type="Proteomes" id="UP000839928">
    <property type="component" value="Unassembled WGS sequence"/>
</dbReference>
<protein>
    <submittedName>
        <fullName evidence="2">Uncharacterized protein</fullName>
    </submittedName>
</protein>
<name>A0A5V6M5J8_SALET</name>
<accession>A0A5V6M5J8</accession>
<organism evidence="2">
    <name type="scientific">Salmonella enterica subsp. enterica serovar Agona</name>
    <dbReference type="NCBI Taxonomy" id="58095"/>
    <lineage>
        <taxon>Bacteria</taxon>
        <taxon>Pseudomonadati</taxon>
        <taxon>Pseudomonadota</taxon>
        <taxon>Gammaproteobacteria</taxon>
        <taxon>Enterobacterales</taxon>
        <taxon>Enterobacteriaceae</taxon>
        <taxon>Salmonella</taxon>
    </lineage>
</organism>
<gene>
    <name evidence="2" type="ORF">DLB38_05855</name>
</gene>
<dbReference type="AlphaFoldDB" id="A0A5V6M5J8"/>
<dbReference type="EMBL" id="AAHDEP010000007">
    <property type="protein sequence ID" value="EBU7984301.1"/>
    <property type="molecule type" value="Genomic_DNA"/>
</dbReference>